<dbReference type="EMBL" id="JQBR01000007">
    <property type="protein sequence ID" value="KRN65914.1"/>
    <property type="molecule type" value="Genomic_DNA"/>
</dbReference>
<dbReference type="RefSeq" id="WP_057751593.1">
    <property type="nucleotide sequence ID" value="NZ_BJVH01000015.1"/>
</dbReference>
<proteinExistence type="predicted"/>
<dbReference type="InterPro" id="IPR006016">
    <property type="entry name" value="UspA"/>
</dbReference>
<protein>
    <recommendedName>
        <fullName evidence="1">UspA domain-containing protein</fullName>
    </recommendedName>
</protein>
<dbReference type="Pfam" id="PF00582">
    <property type="entry name" value="Usp"/>
    <property type="match status" value="1"/>
</dbReference>
<dbReference type="InterPro" id="IPR014729">
    <property type="entry name" value="Rossmann-like_a/b/a_fold"/>
</dbReference>
<dbReference type="CDD" id="cd00293">
    <property type="entry name" value="USP-like"/>
    <property type="match status" value="1"/>
</dbReference>
<dbReference type="Gene3D" id="3.40.50.620">
    <property type="entry name" value="HUPs"/>
    <property type="match status" value="1"/>
</dbReference>
<dbReference type="Proteomes" id="UP000051568">
    <property type="component" value="Unassembled WGS sequence"/>
</dbReference>
<evidence type="ECO:0000259" key="1">
    <source>
        <dbReference type="Pfam" id="PF00582"/>
    </source>
</evidence>
<reference evidence="2 3" key="1">
    <citation type="journal article" date="2015" name="Genome Announc.">
        <title>Expanding the biotechnology potential of lactobacilli through comparative genomics of 213 strains and associated genera.</title>
        <authorList>
            <person name="Sun Z."/>
            <person name="Harris H.M."/>
            <person name="McCann A."/>
            <person name="Guo C."/>
            <person name="Argimon S."/>
            <person name="Zhang W."/>
            <person name="Yang X."/>
            <person name="Jeffery I.B."/>
            <person name="Cooney J.C."/>
            <person name="Kagawa T.F."/>
            <person name="Liu W."/>
            <person name="Song Y."/>
            <person name="Salvetti E."/>
            <person name="Wrobel A."/>
            <person name="Rasinkangas P."/>
            <person name="Parkhill J."/>
            <person name="Rea M.C."/>
            <person name="O'Sullivan O."/>
            <person name="Ritari J."/>
            <person name="Douillard F.P."/>
            <person name="Paul Ross R."/>
            <person name="Yang R."/>
            <person name="Briner A.E."/>
            <person name="Felis G.E."/>
            <person name="de Vos W.M."/>
            <person name="Barrangou R."/>
            <person name="Klaenhammer T.R."/>
            <person name="Caufield P.W."/>
            <person name="Cui Y."/>
            <person name="Zhang H."/>
            <person name="O'Toole P.W."/>
        </authorList>
    </citation>
    <scope>NUCLEOTIDE SEQUENCE [LARGE SCALE GENOMIC DNA]</scope>
    <source>
        <strain evidence="2 3">DSM 17757</strain>
    </source>
</reference>
<dbReference type="PATRIC" id="fig|319652.3.peg.1784"/>
<gene>
    <name evidence="2" type="ORF">IV80_GL001757</name>
</gene>
<dbReference type="AlphaFoldDB" id="A0A0R2IVX7"/>
<dbReference type="SUPFAM" id="SSF52402">
    <property type="entry name" value="Adenine nucleotide alpha hydrolases-like"/>
    <property type="match status" value="1"/>
</dbReference>
<evidence type="ECO:0000313" key="3">
    <source>
        <dbReference type="Proteomes" id="UP000051568"/>
    </source>
</evidence>
<feature type="domain" description="UspA" evidence="1">
    <location>
        <begin position="12"/>
        <end position="153"/>
    </location>
</feature>
<comment type="caution">
    <text evidence="2">The sequence shown here is derived from an EMBL/GenBank/DDBJ whole genome shotgun (WGS) entry which is preliminary data.</text>
</comment>
<sequence>MQTNELSEPLVFHRVLLTIDADDPNSSLRAFRYAATMAHDYQIQLCIVSVLEDDDVNIFDVMTPGKLDQKEDDVRHVVEDYMTIAEKLGAQHVTGLTVGAGDVDDVILEKVIPKFKPDLIVCGSDTEDASHRVPGAVGLRIAKRAHVSVIVVR</sequence>
<keyword evidence="3" id="KW-1185">Reference proteome</keyword>
<evidence type="ECO:0000313" key="2">
    <source>
        <dbReference type="EMBL" id="KRN65914.1"/>
    </source>
</evidence>
<organism evidence="2 3">
    <name type="scientific">Pediococcus cellicola</name>
    <dbReference type="NCBI Taxonomy" id="319652"/>
    <lineage>
        <taxon>Bacteria</taxon>
        <taxon>Bacillati</taxon>
        <taxon>Bacillota</taxon>
        <taxon>Bacilli</taxon>
        <taxon>Lactobacillales</taxon>
        <taxon>Lactobacillaceae</taxon>
        <taxon>Pediococcus</taxon>
    </lineage>
</organism>
<name>A0A0R2IVX7_9LACO</name>
<dbReference type="OrthoDB" id="2306777at2"/>
<accession>A0A0R2IVX7</accession>
<dbReference type="STRING" id="319652.IV80_GL001757"/>